<keyword evidence="2" id="KW-1185">Reference proteome</keyword>
<dbReference type="Pfam" id="PF14359">
    <property type="entry name" value="DUF4406"/>
    <property type="match status" value="1"/>
</dbReference>
<reference evidence="1 2" key="1">
    <citation type="journal article" date="2012" name="BMC Genomics">
        <title>Comparative genomics of bacteria in the genus Providencia isolated from wild Drosophila melanogaster.</title>
        <authorList>
            <person name="Galac M.R."/>
            <person name="Lazzaro B.P."/>
        </authorList>
    </citation>
    <scope>NUCLEOTIDE SEQUENCE [LARGE SCALE GENOMIC DNA]</scope>
    <source>
        <strain evidence="1 2">DSM 19967</strain>
    </source>
</reference>
<dbReference type="PATRIC" id="fig|1141660.3.peg.2472"/>
<comment type="caution">
    <text evidence="1">The sequence shown here is derived from an EMBL/GenBank/DDBJ whole genome shotgun (WGS) entry which is preliminary data.</text>
</comment>
<organism evidence="1 2">
    <name type="scientific">Providencia sneebia DSM 19967</name>
    <dbReference type="NCBI Taxonomy" id="1141660"/>
    <lineage>
        <taxon>Bacteria</taxon>
        <taxon>Pseudomonadati</taxon>
        <taxon>Pseudomonadota</taxon>
        <taxon>Gammaproteobacteria</taxon>
        <taxon>Enterobacterales</taxon>
        <taxon>Morganellaceae</taxon>
        <taxon>Providencia</taxon>
    </lineage>
</organism>
<dbReference type="OrthoDB" id="2376767at2"/>
<dbReference type="EMBL" id="AKKN01000010">
    <property type="protein sequence ID" value="EKT55773.1"/>
    <property type="molecule type" value="Genomic_DNA"/>
</dbReference>
<protein>
    <recommendedName>
        <fullName evidence="3">Nucleoside 2-deoxyribosyltransferase</fullName>
    </recommendedName>
</protein>
<dbReference type="HOGENOM" id="CLU_154463_0_1_6"/>
<evidence type="ECO:0008006" key="3">
    <source>
        <dbReference type="Google" id="ProtNLM"/>
    </source>
</evidence>
<dbReference type="RefSeq" id="WP_008916242.1">
    <property type="nucleotide sequence ID" value="NZ_CM001773.1"/>
</dbReference>
<dbReference type="InterPro" id="IPR025518">
    <property type="entry name" value="DUF4406"/>
</dbReference>
<name>K8W5A6_9GAMM</name>
<dbReference type="Gene3D" id="3.40.50.10400">
    <property type="entry name" value="Hypothetical protein PA1492"/>
    <property type="match status" value="1"/>
</dbReference>
<dbReference type="AlphaFoldDB" id="K8W5A6"/>
<dbReference type="SUPFAM" id="SSF52309">
    <property type="entry name" value="N-(deoxy)ribosyltransferase-like"/>
    <property type="match status" value="1"/>
</dbReference>
<gene>
    <name evidence="1" type="ORF">OO7_12389</name>
</gene>
<dbReference type="Proteomes" id="UP000010290">
    <property type="component" value="Chromosome"/>
</dbReference>
<evidence type="ECO:0000313" key="2">
    <source>
        <dbReference type="Proteomes" id="UP000010290"/>
    </source>
</evidence>
<sequence length="120" mass="13258">MKIYIAGPMSGLRDCNRPEFNRVADILTKNGDVVLNPATLPDGLSQADYMAICIAMLQRCDAILMLNGWQGSEGAKAEHALPERVDWGDMPQLLIDAMNSIAKCNLDKKAIREIEAERAR</sequence>
<evidence type="ECO:0000313" key="1">
    <source>
        <dbReference type="EMBL" id="EKT55773.1"/>
    </source>
</evidence>
<proteinExistence type="predicted"/>
<accession>K8W5A6</accession>